<evidence type="ECO:0000313" key="2">
    <source>
        <dbReference type="Proteomes" id="UP001498501"/>
    </source>
</evidence>
<protein>
    <submittedName>
        <fullName evidence="1">Uncharacterized protein</fullName>
    </submittedName>
</protein>
<organism evidence="1 2">
    <name type="scientific">Acinetobacter junii</name>
    <dbReference type="NCBI Taxonomy" id="40215"/>
    <lineage>
        <taxon>Bacteria</taxon>
        <taxon>Pseudomonadati</taxon>
        <taxon>Pseudomonadota</taxon>
        <taxon>Gammaproteobacteria</taxon>
        <taxon>Moraxellales</taxon>
        <taxon>Moraxellaceae</taxon>
        <taxon>Acinetobacter</taxon>
    </lineage>
</organism>
<keyword evidence="2" id="KW-1185">Reference proteome</keyword>
<dbReference type="RefSeq" id="WP_340475778.1">
    <property type="nucleotide sequence ID" value="NZ_JBBMLE010000107.1"/>
</dbReference>
<proteinExistence type="predicted"/>
<evidence type="ECO:0000313" key="1">
    <source>
        <dbReference type="EMBL" id="MEK0253969.1"/>
    </source>
</evidence>
<gene>
    <name evidence="1" type="ORF">WM018_16180</name>
</gene>
<comment type="caution">
    <text evidence="1">The sequence shown here is derived from an EMBL/GenBank/DDBJ whole genome shotgun (WGS) entry which is preliminary data.</text>
</comment>
<accession>A0ABU8ZKP7</accession>
<dbReference type="Proteomes" id="UP001498501">
    <property type="component" value="Unassembled WGS sequence"/>
</dbReference>
<name>A0ABU8ZKP7_ACIJU</name>
<reference evidence="1 2" key="1">
    <citation type="submission" date="2024-03" db="EMBL/GenBank/DDBJ databases">
        <title>Cross-transmission of Acinetobacter junii carrying blaOXA-58 in a neonatal intensive care unit.</title>
        <authorList>
            <person name="Bour M."/>
            <person name="Potron A."/>
            <person name="Lecointe D."/>
        </authorList>
    </citation>
    <scope>NUCLEOTIDE SEQUENCE [LARGE SCALE GENOMIC DNA]</scope>
    <source>
        <strain evidence="1 2">21A3096 case 1</strain>
    </source>
</reference>
<sequence>MSYLFLSCTKKNSEIFELLTKLSKKYPLDTLTVFILFLNEAVDMSYSGYFFNLKICSLTVLEQVFNLPQLQLLPPTVKEFFEAYVHAIPCKHVVFIDEVELIGKSLCHLGKRDDHFSYTRAYEMFLSLTNNDVV</sequence>
<dbReference type="EMBL" id="JBBMLE010000107">
    <property type="protein sequence ID" value="MEK0253969.1"/>
    <property type="molecule type" value="Genomic_DNA"/>
</dbReference>